<evidence type="ECO:0000313" key="1">
    <source>
        <dbReference type="EMBL" id="KAJ8953068.1"/>
    </source>
</evidence>
<dbReference type="Proteomes" id="UP001162162">
    <property type="component" value="Unassembled WGS sequence"/>
</dbReference>
<gene>
    <name evidence="1" type="ORF">NQ318_013410</name>
</gene>
<name>A0AAV8YQ24_9CUCU</name>
<organism evidence="1 2">
    <name type="scientific">Aromia moschata</name>
    <dbReference type="NCBI Taxonomy" id="1265417"/>
    <lineage>
        <taxon>Eukaryota</taxon>
        <taxon>Metazoa</taxon>
        <taxon>Ecdysozoa</taxon>
        <taxon>Arthropoda</taxon>
        <taxon>Hexapoda</taxon>
        <taxon>Insecta</taxon>
        <taxon>Pterygota</taxon>
        <taxon>Neoptera</taxon>
        <taxon>Endopterygota</taxon>
        <taxon>Coleoptera</taxon>
        <taxon>Polyphaga</taxon>
        <taxon>Cucujiformia</taxon>
        <taxon>Chrysomeloidea</taxon>
        <taxon>Cerambycidae</taxon>
        <taxon>Cerambycinae</taxon>
        <taxon>Callichromatini</taxon>
        <taxon>Aromia</taxon>
    </lineage>
</organism>
<comment type="caution">
    <text evidence="1">The sequence shown here is derived from an EMBL/GenBank/DDBJ whole genome shotgun (WGS) entry which is preliminary data.</text>
</comment>
<accession>A0AAV8YQ24</accession>
<dbReference type="EMBL" id="JAPWTK010000061">
    <property type="protein sequence ID" value="KAJ8953068.1"/>
    <property type="molecule type" value="Genomic_DNA"/>
</dbReference>
<protein>
    <submittedName>
        <fullName evidence="1">Uncharacterized protein</fullName>
    </submittedName>
</protein>
<evidence type="ECO:0000313" key="2">
    <source>
        <dbReference type="Proteomes" id="UP001162162"/>
    </source>
</evidence>
<keyword evidence="2" id="KW-1185">Reference proteome</keyword>
<reference evidence="1" key="1">
    <citation type="journal article" date="2023" name="Insect Mol. Biol.">
        <title>Genome sequencing provides insights into the evolution of gene families encoding plant cell wall-degrading enzymes in longhorned beetles.</title>
        <authorList>
            <person name="Shin N.R."/>
            <person name="Okamura Y."/>
            <person name="Kirsch R."/>
            <person name="Pauchet Y."/>
        </authorList>
    </citation>
    <scope>NUCLEOTIDE SEQUENCE</scope>
    <source>
        <strain evidence="1">AMC_N1</strain>
    </source>
</reference>
<sequence>MEIDLSKYHAEADNAQKEINALRAQVYELRTCIAEKTVVPTNDPEINKLITENIKLKHRLSILKRATMEQSQTVQSKRRN</sequence>
<dbReference type="AlphaFoldDB" id="A0AAV8YQ24"/>
<proteinExistence type="predicted"/>